<gene>
    <name evidence="2" type="ORF">Tco_1002190</name>
</gene>
<sequence length="113" mass="12644">MVDIIARKGLHSDKTDEDESEASKDADPISGTYIPIHPVPVAIKPPSIATYKIIKEGEKGVYLIVGEDGTDIVYINFKAMLKDISRDDLTELYRIVMNRYGMNGPEDELENVF</sequence>
<dbReference type="Proteomes" id="UP001151760">
    <property type="component" value="Unassembled WGS sequence"/>
</dbReference>
<evidence type="ECO:0000256" key="1">
    <source>
        <dbReference type="SAM" id="MobiDB-lite"/>
    </source>
</evidence>
<accession>A0ABQ5F7U9</accession>
<name>A0ABQ5F7U9_9ASTR</name>
<organism evidence="2 3">
    <name type="scientific">Tanacetum coccineum</name>
    <dbReference type="NCBI Taxonomy" id="301880"/>
    <lineage>
        <taxon>Eukaryota</taxon>
        <taxon>Viridiplantae</taxon>
        <taxon>Streptophyta</taxon>
        <taxon>Embryophyta</taxon>
        <taxon>Tracheophyta</taxon>
        <taxon>Spermatophyta</taxon>
        <taxon>Magnoliopsida</taxon>
        <taxon>eudicotyledons</taxon>
        <taxon>Gunneridae</taxon>
        <taxon>Pentapetalae</taxon>
        <taxon>asterids</taxon>
        <taxon>campanulids</taxon>
        <taxon>Asterales</taxon>
        <taxon>Asteraceae</taxon>
        <taxon>Asteroideae</taxon>
        <taxon>Anthemideae</taxon>
        <taxon>Anthemidinae</taxon>
        <taxon>Tanacetum</taxon>
    </lineage>
</organism>
<evidence type="ECO:0000313" key="2">
    <source>
        <dbReference type="EMBL" id="GJT58657.1"/>
    </source>
</evidence>
<comment type="caution">
    <text evidence="2">The sequence shown here is derived from an EMBL/GenBank/DDBJ whole genome shotgun (WGS) entry which is preliminary data.</text>
</comment>
<reference evidence="2" key="1">
    <citation type="journal article" date="2022" name="Int. J. Mol. Sci.">
        <title>Draft Genome of Tanacetum Coccineum: Genomic Comparison of Closely Related Tanacetum-Family Plants.</title>
        <authorList>
            <person name="Yamashiro T."/>
            <person name="Shiraishi A."/>
            <person name="Nakayama K."/>
            <person name="Satake H."/>
        </authorList>
    </citation>
    <scope>NUCLEOTIDE SEQUENCE</scope>
</reference>
<evidence type="ECO:0000313" key="3">
    <source>
        <dbReference type="Proteomes" id="UP001151760"/>
    </source>
</evidence>
<proteinExistence type="predicted"/>
<dbReference type="EMBL" id="BQNB010017038">
    <property type="protein sequence ID" value="GJT58657.1"/>
    <property type="molecule type" value="Genomic_DNA"/>
</dbReference>
<keyword evidence="3" id="KW-1185">Reference proteome</keyword>
<reference evidence="2" key="2">
    <citation type="submission" date="2022-01" db="EMBL/GenBank/DDBJ databases">
        <authorList>
            <person name="Yamashiro T."/>
            <person name="Shiraishi A."/>
            <person name="Satake H."/>
            <person name="Nakayama K."/>
        </authorList>
    </citation>
    <scope>NUCLEOTIDE SEQUENCE</scope>
</reference>
<protein>
    <submittedName>
        <fullName evidence="2">Uncharacterized protein</fullName>
    </submittedName>
</protein>
<feature type="region of interest" description="Disordered" evidence="1">
    <location>
        <begin position="1"/>
        <end position="31"/>
    </location>
</feature>